<reference evidence="2" key="1">
    <citation type="submission" date="2017-07" db="EMBL/GenBank/DDBJ databases">
        <title>Taro Niue Genome Assembly and Annotation.</title>
        <authorList>
            <person name="Atibalentja N."/>
            <person name="Keating K."/>
            <person name="Fields C.J."/>
        </authorList>
    </citation>
    <scope>NUCLEOTIDE SEQUENCE</scope>
    <source>
        <strain evidence="2">Niue_2</strain>
        <tissue evidence="2">Leaf</tissue>
    </source>
</reference>
<accession>A0A843TMI8</accession>
<evidence type="ECO:0000256" key="1">
    <source>
        <dbReference type="SAM" id="Phobius"/>
    </source>
</evidence>
<name>A0A843TMI8_COLES</name>
<comment type="caution">
    <text evidence="2">The sequence shown here is derived from an EMBL/GenBank/DDBJ whole genome shotgun (WGS) entry which is preliminary data.</text>
</comment>
<keyword evidence="1" id="KW-1133">Transmembrane helix</keyword>
<keyword evidence="3" id="KW-1185">Reference proteome</keyword>
<dbReference type="AlphaFoldDB" id="A0A843TMI8"/>
<keyword evidence="1" id="KW-0472">Membrane</keyword>
<feature type="transmembrane region" description="Helical" evidence="1">
    <location>
        <begin position="201"/>
        <end position="228"/>
    </location>
</feature>
<dbReference type="EMBL" id="NMUH01000122">
    <property type="protein sequence ID" value="MQL72181.1"/>
    <property type="molecule type" value="Genomic_DNA"/>
</dbReference>
<sequence length="241" mass="25965">MVVSALRVLSGCLVQAPNCWLCNPFLGAILGGTGVCSSLTSWRVQGLGWFCLGALNLVEVRAEGYFRMFFDSAGSAGVVSGPTLVVCHGVTLFRCFVVLYSRDSLSQEFVAGWLWWQFVAPCIASSVSCERERLFRSELRVAFLQVLGLFEFISYLTGLNSNPSGSSDPWVAARPSGSLAGVWEVGCLAFQQGLSVSCRRVLLLLLGARAASVVAVFAQAAVGFVLGLRIRVGVSRRLREP</sequence>
<feature type="non-terminal residue" evidence="2">
    <location>
        <position position="1"/>
    </location>
</feature>
<organism evidence="2 3">
    <name type="scientific">Colocasia esculenta</name>
    <name type="common">Wild taro</name>
    <name type="synonym">Arum esculentum</name>
    <dbReference type="NCBI Taxonomy" id="4460"/>
    <lineage>
        <taxon>Eukaryota</taxon>
        <taxon>Viridiplantae</taxon>
        <taxon>Streptophyta</taxon>
        <taxon>Embryophyta</taxon>
        <taxon>Tracheophyta</taxon>
        <taxon>Spermatophyta</taxon>
        <taxon>Magnoliopsida</taxon>
        <taxon>Liliopsida</taxon>
        <taxon>Araceae</taxon>
        <taxon>Aroideae</taxon>
        <taxon>Colocasieae</taxon>
        <taxon>Colocasia</taxon>
    </lineage>
</organism>
<evidence type="ECO:0000313" key="2">
    <source>
        <dbReference type="EMBL" id="MQL72181.1"/>
    </source>
</evidence>
<proteinExistence type="predicted"/>
<evidence type="ECO:0000313" key="3">
    <source>
        <dbReference type="Proteomes" id="UP000652761"/>
    </source>
</evidence>
<protein>
    <recommendedName>
        <fullName evidence="4">Transmembrane protein</fullName>
    </recommendedName>
</protein>
<evidence type="ECO:0008006" key="4">
    <source>
        <dbReference type="Google" id="ProtNLM"/>
    </source>
</evidence>
<gene>
    <name evidence="2" type="ORF">Taro_004502</name>
</gene>
<keyword evidence="1" id="KW-0812">Transmembrane</keyword>
<dbReference type="Proteomes" id="UP000652761">
    <property type="component" value="Unassembled WGS sequence"/>
</dbReference>